<keyword evidence="3" id="KW-0449">Lipoprotein</keyword>
<dbReference type="Proteomes" id="UP001500067">
    <property type="component" value="Unassembled WGS sequence"/>
</dbReference>
<comment type="caution">
    <text evidence="3">The sequence shown here is derived from an EMBL/GenBank/DDBJ whole genome shotgun (WGS) entry which is preliminary data.</text>
</comment>
<dbReference type="Gene3D" id="3.90.1580.10">
    <property type="entry name" value="paralog of FGE (formylglycine-generating enzyme)"/>
    <property type="match status" value="1"/>
</dbReference>
<feature type="region of interest" description="Disordered" evidence="1">
    <location>
        <begin position="392"/>
        <end position="412"/>
    </location>
</feature>
<protein>
    <submittedName>
        <fullName evidence="3">Gliding motility lipoprotein GldJ</fullName>
    </submittedName>
</protein>
<keyword evidence="4" id="KW-1185">Reference proteome</keyword>
<name>A0ABP8N907_9BACT</name>
<dbReference type="InterPro" id="IPR042095">
    <property type="entry name" value="SUMF_sf"/>
</dbReference>
<organism evidence="3 4">
    <name type="scientific">Nemorincola caseinilytica</name>
    <dbReference type="NCBI Taxonomy" id="2054315"/>
    <lineage>
        <taxon>Bacteria</taxon>
        <taxon>Pseudomonadati</taxon>
        <taxon>Bacteroidota</taxon>
        <taxon>Chitinophagia</taxon>
        <taxon>Chitinophagales</taxon>
        <taxon>Chitinophagaceae</taxon>
        <taxon>Nemorincola</taxon>
    </lineage>
</organism>
<proteinExistence type="predicted"/>
<feature type="domain" description="Sulfatase-modifying factor enzyme-like" evidence="2">
    <location>
        <begin position="1"/>
        <end position="273"/>
    </location>
</feature>
<evidence type="ECO:0000313" key="4">
    <source>
        <dbReference type="Proteomes" id="UP001500067"/>
    </source>
</evidence>
<evidence type="ECO:0000259" key="2">
    <source>
        <dbReference type="Pfam" id="PF03781"/>
    </source>
</evidence>
<dbReference type="EMBL" id="BAABFA010000008">
    <property type="protein sequence ID" value="GAA4463231.1"/>
    <property type="molecule type" value="Genomic_DNA"/>
</dbReference>
<dbReference type="PANTHER" id="PTHR23150">
    <property type="entry name" value="SULFATASE MODIFYING FACTOR 1, 2"/>
    <property type="match status" value="1"/>
</dbReference>
<feature type="region of interest" description="Disordered" evidence="1">
    <location>
        <begin position="169"/>
        <end position="199"/>
    </location>
</feature>
<evidence type="ECO:0000256" key="1">
    <source>
        <dbReference type="SAM" id="MobiDB-lite"/>
    </source>
</evidence>
<dbReference type="Pfam" id="PF03781">
    <property type="entry name" value="FGE-sulfatase"/>
    <property type="match status" value="1"/>
</dbReference>
<sequence length="412" mass="47612">MDETELENESYREYTYWVKRTYFTDYPEMYVRAMPDQTVWRSALGYNEPYVKNYFNFNAYNHYPVVGVSWFQAKEYCDWRTDRYNEGLLIHLRFQNPNVNQTGEDVFTTKSYMAGQYEGSSVTKKTDLEPNGSGERPVDYGDGIFVPDFRLPTEAEWEYAALGLIGNNPSPENKRRRGEEVLTDRNSLPFGPKNTTRSGLHNQFQGELLANFRRDKGDFMGVAGGLNDNADGPTYVKAYQRNAFGLYNMAGNVNEWVMDTYRPGSHADVDDFRPFRGNEYMKYLYQEDYTIEEKDSIGHIPQAYVTDEEVRNNNRYEIRSGRLHNYRDGDSLSQSAYNFGSMSLVNDSTKVYKGGSWADRAYWLSPGTRRYMQGYLSSSTIGFRCVMDRLGSPTGDAQPGGNSFGRQKYHKR</sequence>
<dbReference type="SUPFAM" id="SSF56436">
    <property type="entry name" value="C-type lectin-like"/>
    <property type="match status" value="1"/>
</dbReference>
<dbReference type="InterPro" id="IPR005532">
    <property type="entry name" value="SUMF_dom"/>
</dbReference>
<dbReference type="InterPro" id="IPR051043">
    <property type="entry name" value="Sulfatase_Mod_Factor_Kinase"/>
</dbReference>
<dbReference type="InterPro" id="IPR016187">
    <property type="entry name" value="CTDL_fold"/>
</dbReference>
<accession>A0ABP8N907</accession>
<gene>
    <name evidence="3" type="primary">gldJ</name>
    <name evidence="3" type="ORF">GCM10023093_11270</name>
</gene>
<reference evidence="4" key="1">
    <citation type="journal article" date="2019" name="Int. J. Syst. Evol. Microbiol.">
        <title>The Global Catalogue of Microorganisms (GCM) 10K type strain sequencing project: providing services to taxonomists for standard genome sequencing and annotation.</title>
        <authorList>
            <consortium name="The Broad Institute Genomics Platform"/>
            <consortium name="The Broad Institute Genome Sequencing Center for Infectious Disease"/>
            <person name="Wu L."/>
            <person name="Ma J."/>
        </authorList>
    </citation>
    <scope>NUCLEOTIDE SEQUENCE [LARGE SCALE GENOMIC DNA]</scope>
    <source>
        <strain evidence="4">JCM 32105</strain>
    </source>
</reference>
<dbReference type="PANTHER" id="PTHR23150:SF19">
    <property type="entry name" value="FORMYLGLYCINE-GENERATING ENZYME"/>
    <property type="match status" value="1"/>
</dbReference>
<evidence type="ECO:0000313" key="3">
    <source>
        <dbReference type="EMBL" id="GAA4463231.1"/>
    </source>
</evidence>